<dbReference type="GO" id="GO:1990281">
    <property type="term" value="C:efflux pump complex"/>
    <property type="evidence" value="ECO:0007669"/>
    <property type="project" value="TreeGrafter"/>
</dbReference>
<accession>A0A850QTF3</accession>
<organism evidence="6 7">
    <name type="scientific">Photobacterium damselae subsp. damselae</name>
    <name type="common">Listonella damsela</name>
    <dbReference type="NCBI Taxonomy" id="85581"/>
    <lineage>
        <taxon>Bacteria</taxon>
        <taxon>Pseudomonadati</taxon>
        <taxon>Pseudomonadota</taxon>
        <taxon>Gammaproteobacteria</taxon>
        <taxon>Vibrionales</taxon>
        <taxon>Vibrionaceae</taxon>
        <taxon>Photobacterium</taxon>
    </lineage>
</organism>
<evidence type="ECO:0000256" key="2">
    <source>
        <dbReference type="ARBA" id="ARBA00022452"/>
    </source>
</evidence>
<dbReference type="GO" id="GO:0015288">
    <property type="term" value="F:porin activity"/>
    <property type="evidence" value="ECO:0007669"/>
    <property type="project" value="TreeGrafter"/>
</dbReference>
<protein>
    <submittedName>
        <fullName evidence="6">TolC family protein</fullName>
    </submittedName>
</protein>
<evidence type="ECO:0000313" key="6">
    <source>
        <dbReference type="EMBL" id="NVO99214.1"/>
    </source>
</evidence>
<evidence type="ECO:0000256" key="5">
    <source>
        <dbReference type="ARBA" id="ARBA00023237"/>
    </source>
</evidence>
<evidence type="ECO:0000256" key="4">
    <source>
        <dbReference type="ARBA" id="ARBA00023136"/>
    </source>
</evidence>
<feature type="non-terminal residue" evidence="6">
    <location>
        <position position="121"/>
    </location>
</feature>
<gene>
    <name evidence="6" type="ORF">HWA77_03205</name>
</gene>
<dbReference type="Proteomes" id="UP000533429">
    <property type="component" value="Unassembled WGS sequence"/>
</dbReference>
<dbReference type="PANTHER" id="PTHR30026:SF22">
    <property type="entry name" value="OUTER MEMBRANE EFFLUX PROTEIN"/>
    <property type="match status" value="1"/>
</dbReference>
<dbReference type="PANTHER" id="PTHR30026">
    <property type="entry name" value="OUTER MEMBRANE PROTEIN TOLC"/>
    <property type="match status" value="1"/>
</dbReference>
<dbReference type="AlphaFoldDB" id="A0A850QTF3"/>
<keyword evidence="3" id="KW-0812">Transmembrane</keyword>
<comment type="caution">
    <text evidence="6">The sequence shown here is derived from an EMBL/GenBank/DDBJ whole genome shotgun (WGS) entry which is preliminary data.</text>
</comment>
<dbReference type="SUPFAM" id="SSF56954">
    <property type="entry name" value="Outer membrane efflux proteins (OEP)"/>
    <property type="match status" value="1"/>
</dbReference>
<dbReference type="Gene3D" id="1.20.1600.10">
    <property type="entry name" value="Outer membrane efflux proteins (OEP)"/>
    <property type="match status" value="1"/>
</dbReference>
<evidence type="ECO:0000313" key="7">
    <source>
        <dbReference type="Proteomes" id="UP000533429"/>
    </source>
</evidence>
<proteinExistence type="predicted"/>
<sequence>MTNGVHDLAIKKHKFGRMTAKQLLALAVSSALFAPVVNSQTLEQTVAYTIETSPVITQSFNQFKAREEQVNQAMAGYLPTLDLTAGYGLEKNETPVSKAAKKGDIELDRSELGLSLRQNLF</sequence>
<dbReference type="InterPro" id="IPR051906">
    <property type="entry name" value="TolC-like"/>
</dbReference>
<evidence type="ECO:0000256" key="3">
    <source>
        <dbReference type="ARBA" id="ARBA00022692"/>
    </source>
</evidence>
<dbReference type="GO" id="GO:0015562">
    <property type="term" value="F:efflux transmembrane transporter activity"/>
    <property type="evidence" value="ECO:0007669"/>
    <property type="project" value="InterPro"/>
</dbReference>
<comment type="subcellular location">
    <subcellularLocation>
        <location evidence="1">Cell outer membrane</location>
    </subcellularLocation>
</comment>
<keyword evidence="4" id="KW-0472">Membrane</keyword>
<keyword evidence="2" id="KW-1134">Transmembrane beta strand</keyword>
<evidence type="ECO:0000256" key="1">
    <source>
        <dbReference type="ARBA" id="ARBA00004442"/>
    </source>
</evidence>
<keyword evidence="5" id="KW-0998">Cell outer membrane</keyword>
<reference evidence="6 7" key="1">
    <citation type="submission" date="2020-06" db="EMBL/GenBank/DDBJ databases">
        <title>Photobacterium damselae subsp. damselae comparative genomics.</title>
        <authorList>
            <person name="Osorio C.R."/>
        </authorList>
    </citation>
    <scope>NUCLEOTIDE SEQUENCE [LARGE SCALE GENOMIC DNA]</scope>
    <source>
        <strain evidence="6 7">TW250/03</strain>
    </source>
</reference>
<dbReference type="GO" id="GO:0009279">
    <property type="term" value="C:cell outer membrane"/>
    <property type="evidence" value="ECO:0007669"/>
    <property type="project" value="UniProtKB-SubCell"/>
</dbReference>
<dbReference type="EMBL" id="JABXOR010000198">
    <property type="protein sequence ID" value="NVO99214.1"/>
    <property type="molecule type" value="Genomic_DNA"/>
</dbReference>
<name>A0A850QTF3_PHODD</name>